<evidence type="ECO:0000313" key="4">
    <source>
        <dbReference type="Proteomes" id="UP001341297"/>
    </source>
</evidence>
<name>A0A0T6BRQ8_9BACI</name>
<dbReference type="OrthoDB" id="2932442at2"/>
<sequence length="72" mass="8716">MTNNELWKAGKGWLFGYTEDKELIRRVKRYKKDWGIVADYFKNDRLVGIQFKIPIEQRRAAERMFDVRVSSF</sequence>
<organism evidence="1 3">
    <name type="scientific">Bacillus glycinifermentans</name>
    <dbReference type="NCBI Taxonomy" id="1664069"/>
    <lineage>
        <taxon>Bacteria</taxon>
        <taxon>Bacillati</taxon>
        <taxon>Bacillota</taxon>
        <taxon>Bacilli</taxon>
        <taxon>Bacillales</taxon>
        <taxon>Bacillaceae</taxon>
        <taxon>Bacillus</taxon>
    </lineage>
</organism>
<evidence type="ECO:0000313" key="1">
    <source>
        <dbReference type="EMBL" id="KRT94238.1"/>
    </source>
</evidence>
<dbReference type="EMBL" id="LECW02000012">
    <property type="protein sequence ID" value="KRT94238.1"/>
    <property type="molecule type" value="Genomic_DNA"/>
</dbReference>
<evidence type="ECO:0000313" key="3">
    <source>
        <dbReference type="Proteomes" id="UP000036168"/>
    </source>
</evidence>
<gene>
    <name evidence="1" type="ORF">AB447_202815</name>
    <name evidence="2" type="ORF">P8828_13105</name>
</gene>
<dbReference type="Proteomes" id="UP000036168">
    <property type="component" value="Unassembled WGS sequence"/>
</dbReference>
<evidence type="ECO:0000313" key="2">
    <source>
        <dbReference type="EMBL" id="MEC0485757.1"/>
    </source>
</evidence>
<accession>A0A0T6BRQ8</accession>
<comment type="caution">
    <text evidence="1">The sequence shown here is derived from an EMBL/GenBank/DDBJ whole genome shotgun (WGS) entry which is preliminary data.</text>
</comment>
<protein>
    <submittedName>
        <fullName evidence="1">Uncharacterized protein</fullName>
    </submittedName>
</protein>
<dbReference type="Proteomes" id="UP001341297">
    <property type="component" value="Unassembled WGS sequence"/>
</dbReference>
<reference evidence="1 3" key="1">
    <citation type="journal article" date="2015" name="Int. J. Syst. Evol. Microbiol.">
        <title>Bacillus glycinifermentans sp. nov., isolated from fermented soybean paste.</title>
        <authorList>
            <person name="Kim S.J."/>
            <person name="Dunlap C.A."/>
            <person name="Kwon S.W."/>
            <person name="Rooney A.P."/>
        </authorList>
    </citation>
    <scope>NUCLEOTIDE SEQUENCE [LARGE SCALE GENOMIC DNA]</scope>
    <source>
        <strain evidence="1 3">GO-13</strain>
    </source>
</reference>
<dbReference type="STRING" id="1664069.BGLY_0942"/>
<dbReference type="RefSeq" id="WP_048353169.1">
    <property type="nucleotide sequence ID" value="NZ_JARRTL010000011.1"/>
</dbReference>
<keyword evidence="4" id="KW-1185">Reference proteome</keyword>
<dbReference type="AlphaFoldDB" id="A0A0T6BRQ8"/>
<proteinExistence type="predicted"/>
<dbReference type="EMBL" id="JARRTL010000011">
    <property type="protein sequence ID" value="MEC0485757.1"/>
    <property type="molecule type" value="Genomic_DNA"/>
</dbReference>
<reference evidence="1" key="2">
    <citation type="submission" date="2015-10" db="EMBL/GenBank/DDBJ databases">
        <authorList>
            <person name="Gilbert D.G."/>
        </authorList>
    </citation>
    <scope>NUCLEOTIDE SEQUENCE</scope>
    <source>
        <strain evidence="1">GO-13</strain>
    </source>
</reference>
<reference evidence="2 4" key="3">
    <citation type="submission" date="2023-03" db="EMBL/GenBank/DDBJ databases">
        <title>Agriculturally important microbes genome sequencing.</title>
        <authorList>
            <person name="Dunlap C."/>
        </authorList>
    </citation>
    <scope>NUCLEOTIDE SEQUENCE [LARGE SCALE GENOMIC DNA]</scope>
    <source>
        <strain evidence="2 4">CBP-3203</strain>
    </source>
</reference>